<reference evidence="1 2" key="1">
    <citation type="submission" date="2024-04" db="EMBL/GenBank/DDBJ databases">
        <authorList>
            <person name="Fracassetti M."/>
        </authorList>
    </citation>
    <scope>NUCLEOTIDE SEQUENCE [LARGE SCALE GENOMIC DNA]</scope>
</reference>
<name>A0AAV2CUF2_9ROSI</name>
<evidence type="ECO:0000313" key="1">
    <source>
        <dbReference type="EMBL" id="CAL1359676.1"/>
    </source>
</evidence>
<protein>
    <submittedName>
        <fullName evidence="1">Uncharacterized protein</fullName>
    </submittedName>
</protein>
<evidence type="ECO:0000313" key="2">
    <source>
        <dbReference type="Proteomes" id="UP001497516"/>
    </source>
</evidence>
<sequence length="132" mass="14320">MVGSLQEEAGIPLPSVPNGFILLLGKLCNLLLQVSYLGRGVIMGQELVVQVSEGRDGPQRSVVQPHLGLSLQSEREISQLNGVLWDPFDLDSIDQLMESPHVSSGKLARFPMEDHRAAQRGDDRGAHLGVLS</sequence>
<proteinExistence type="predicted"/>
<organism evidence="1 2">
    <name type="scientific">Linum trigynum</name>
    <dbReference type="NCBI Taxonomy" id="586398"/>
    <lineage>
        <taxon>Eukaryota</taxon>
        <taxon>Viridiplantae</taxon>
        <taxon>Streptophyta</taxon>
        <taxon>Embryophyta</taxon>
        <taxon>Tracheophyta</taxon>
        <taxon>Spermatophyta</taxon>
        <taxon>Magnoliopsida</taxon>
        <taxon>eudicotyledons</taxon>
        <taxon>Gunneridae</taxon>
        <taxon>Pentapetalae</taxon>
        <taxon>rosids</taxon>
        <taxon>fabids</taxon>
        <taxon>Malpighiales</taxon>
        <taxon>Linaceae</taxon>
        <taxon>Linum</taxon>
    </lineage>
</organism>
<keyword evidence="2" id="KW-1185">Reference proteome</keyword>
<accession>A0AAV2CUF2</accession>
<gene>
    <name evidence="1" type="ORF">LTRI10_LOCUS7150</name>
</gene>
<dbReference type="AlphaFoldDB" id="A0AAV2CUF2"/>
<dbReference type="EMBL" id="OZ034814">
    <property type="protein sequence ID" value="CAL1359676.1"/>
    <property type="molecule type" value="Genomic_DNA"/>
</dbReference>
<dbReference type="Proteomes" id="UP001497516">
    <property type="component" value="Chromosome 10"/>
</dbReference>